<dbReference type="AlphaFoldDB" id="A0AAV4XS43"/>
<name>A0AAV4XS43_CAEEX</name>
<gene>
    <name evidence="1" type="ORF">CEXT_75481</name>
</gene>
<keyword evidence="2" id="KW-1185">Reference proteome</keyword>
<accession>A0AAV4XS43</accession>
<dbReference type="EMBL" id="BPLR01018225">
    <property type="protein sequence ID" value="GIY97871.1"/>
    <property type="molecule type" value="Genomic_DNA"/>
</dbReference>
<evidence type="ECO:0000313" key="2">
    <source>
        <dbReference type="Proteomes" id="UP001054945"/>
    </source>
</evidence>
<protein>
    <submittedName>
        <fullName evidence="1">Uncharacterized protein</fullName>
    </submittedName>
</protein>
<dbReference type="Proteomes" id="UP001054945">
    <property type="component" value="Unassembled WGS sequence"/>
</dbReference>
<organism evidence="1 2">
    <name type="scientific">Caerostris extrusa</name>
    <name type="common">Bark spider</name>
    <name type="synonym">Caerostris bankana</name>
    <dbReference type="NCBI Taxonomy" id="172846"/>
    <lineage>
        <taxon>Eukaryota</taxon>
        <taxon>Metazoa</taxon>
        <taxon>Ecdysozoa</taxon>
        <taxon>Arthropoda</taxon>
        <taxon>Chelicerata</taxon>
        <taxon>Arachnida</taxon>
        <taxon>Araneae</taxon>
        <taxon>Araneomorphae</taxon>
        <taxon>Entelegynae</taxon>
        <taxon>Araneoidea</taxon>
        <taxon>Araneidae</taxon>
        <taxon>Caerostris</taxon>
    </lineage>
</organism>
<sequence>MRRRPTVLQFDREKEEREDDGWSCCVDRLLLCEDHPGTRSQKSTCELMVGLLRQEYNPSESEDDERFDE</sequence>
<comment type="caution">
    <text evidence="1">The sequence shown here is derived from an EMBL/GenBank/DDBJ whole genome shotgun (WGS) entry which is preliminary data.</text>
</comment>
<proteinExistence type="predicted"/>
<feature type="non-terminal residue" evidence="1">
    <location>
        <position position="69"/>
    </location>
</feature>
<evidence type="ECO:0000313" key="1">
    <source>
        <dbReference type="EMBL" id="GIY97871.1"/>
    </source>
</evidence>
<reference evidence="1 2" key="1">
    <citation type="submission" date="2021-06" db="EMBL/GenBank/DDBJ databases">
        <title>Caerostris extrusa draft genome.</title>
        <authorList>
            <person name="Kono N."/>
            <person name="Arakawa K."/>
        </authorList>
    </citation>
    <scope>NUCLEOTIDE SEQUENCE [LARGE SCALE GENOMIC DNA]</scope>
</reference>